<feature type="signal peptide" evidence="1">
    <location>
        <begin position="1"/>
        <end position="23"/>
    </location>
</feature>
<accession>A0A3P7QW93</accession>
<dbReference type="AlphaFoldDB" id="A0A3P7QW93"/>
<evidence type="ECO:0000313" key="2">
    <source>
        <dbReference type="EMBL" id="VDN33669.1"/>
    </source>
</evidence>
<keyword evidence="3" id="KW-1185">Reference proteome</keyword>
<evidence type="ECO:0000256" key="1">
    <source>
        <dbReference type="SAM" id="SignalP"/>
    </source>
</evidence>
<reference evidence="2 3" key="1">
    <citation type="submission" date="2018-11" db="EMBL/GenBank/DDBJ databases">
        <authorList>
            <consortium name="Pathogen Informatics"/>
        </authorList>
    </citation>
    <scope>NUCLEOTIDE SEQUENCE [LARGE SCALE GENOMIC DNA]</scope>
</reference>
<name>A0A3P7QW93_DIBLA</name>
<evidence type="ECO:0000313" key="3">
    <source>
        <dbReference type="Proteomes" id="UP000281553"/>
    </source>
</evidence>
<protein>
    <submittedName>
        <fullName evidence="2">Uncharacterized protein</fullName>
    </submittedName>
</protein>
<proteinExistence type="predicted"/>
<sequence length="167" mass="17594">MTDVDSPLLFLAAICDVAIGTHAEAVTLPCQAVNQGSDQEAKATIRNQTKITMIMLLCTQSSSPKTLITLAPRGSFLSQFLRLDNKPNLLLLGRLIVIAVPAMVRASSSCADAALRILALKISVSQGPIRPPTYHVTVSLAPTSCSTCATCMTPAGIYHCALKSVAL</sequence>
<gene>
    <name evidence="2" type="ORF">DILT_LOCUS16297</name>
</gene>
<dbReference type="EMBL" id="UYRU01084093">
    <property type="protein sequence ID" value="VDN33669.1"/>
    <property type="molecule type" value="Genomic_DNA"/>
</dbReference>
<organism evidence="2 3">
    <name type="scientific">Dibothriocephalus latus</name>
    <name type="common">Fish tapeworm</name>
    <name type="synonym">Diphyllobothrium latum</name>
    <dbReference type="NCBI Taxonomy" id="60516"/>
    <lineage>
        <taxon>Eukaryota</taxon>
        <taxon>Metazoa</taxon>
        <taxon>Spiralia</taxon>
        <taxon>Lophotrochozoa</taxon>
        <taxon>Platyhelminthes</taxon>
        <taxon>Cestoda</taxon>
        <taxon>Eucestoda</taxon>
        <taxon>Diphyllobothriidea</taxon>
        <taxon>Diphyllobothriidae</taxon>
        <taxon>Dibothriocephalus</taxon>
    </lineage>
</organism>
<feature type="chain" id="PRO_5018142743" evidence="1">
    <location>
        <begin position="24"/>
        <end position="167"/>
    </location>
</feature>
<dbReference type="Proteomes" id="UP000281553">
    <property type="component" value="Unassembled WGS sequence"/>
</dbReference>
<keyword evidence="1" id="KW-0732">Signal</keyword>